<keyword evidence="3" id="KW-1185">Reference proteome</keyword>
<evidence type="ECO:0000313" key="2">
    <source>
        <dbReference type="EMBL" id="CAL8144171.1"/>
    </source>
</evidence>
<comment type="caution">
    <text evidence="2">The sequence shown here is derived from an EMBL/GenBank/DDBJ whole genome shotgun (WGS) entry which is preliminary data.</text>
</comment>
<feature type="compositionally biased region" description="Polar residues" evidence="1">
    <location>
        <begin position="250"/>
        <end position="259"/>
    </location>
</feature>
<gene>
    <name evidence="2" type="ORF">ODALV1_LOCUS30111</name>
</gene>
<feature type="compositionally biased region" description="Low complexity" evidence="1">
    <location>
        <begin position="20"/>
        <end position="34"/>
    </location>
</feature>
<feature type="compositionally biased region" description="Acidic residues" evidence="1">
    <location>
        <begin position="267"/>
        <end position="284"/>
    </location>
</feature>
<reference evidence="2 3" key="1">
    <citation type="submission" date="2024-08" db="EMBL/GenBank/DDBJ databases">
        <authorList>
            <person name="Cucini C."/>
            <person name="Frati F."/>
        </authorList>
    </citation>
    <scope>NUCLEOTIDE SEQUENCE [LARGE SCALE GENOMIC DNA]</scope>
</reference>
<organism evidence="2 3">
    <name type="scientific">Orchesella dallaii</name>
    <dbReference type="NCBI Taxonomy" id="48710"/>
    <lineage>
        <taxon>Eukaryota</taxon>
        <taxon>Metazoa</taxon>
        <taxon>Ecdysozoa</taxon>
        <taxon>Arthropoda</taxon>
        <taxon>Hexapoda</taxon>
        <taxon>Collembola</taxon>
        <taxon>Entomobryomorpha</taxon>
        <taxon>Entomobryoidea</taxon>
        <taxon>Orchesellidae</taxon>
        <taxon>Orchesellinae</taxon>
        <taxon>Orchesella</taxon>
    </lineage>
</organism>
<name>A0ABP1S6H3_9HEXA</name>
<feature type="compositionally biased region" description="Low complexity" evidence="1">
    <location>
        <begin position="1"/>
        <end position="12"/>
    </location>
</feature>
<evidence type="ECO:0000313" key="3">
    <source>
        <dbReference type="Proteomes" id="UP001642540"/>
    </source>
</evidence>
<feature type="compositionally biased region" description="Basic and acidic residues" evidence="1">
    <location>
        <begin position="227"/>
        <end position="247"/>
    </location>
</feature>
<dbReference type="EMBL" id="CAXLJM020000160">
    <property type="protein sequence ID" value="CAL8144171.1"/>
    <property type="molecule type" value="Genomic_DNA"/>
</dbReference>
<evidence type="ECO:0000256" key="1">
    <source>
        <dbReference type="SAM" id="MobiDB-lite"/>
    </source>
</evidence>
<feature type="compositionally biased region" description="Polar residues" evidence="1">
    <location>
        <begin position="184"/>
        <end position="206"/>
    </location>
</feature>
<feature type="region of interest" description="Disordered" evidence="1">
    <location>
        <begin position="1"/>
        <end position="51"/>
    </location>
</feature>
<feature type="compositionally biased region" description="Basic and acidic residues" evidence="1">
    <location>
        <begin position="39"/>
        <end position="51"/>
    </location>
</feature>
<proteinExistence type="predicted"/>
<protein>
    <submittedName>
        <fullName evidence="2">Uncharacterized protein</fullName>
    </submittedName>
</protein>
<sequence>MASSTNTAATTAPSEKSVELNSTASAANATLSSSHAKIKQKEDAAQEASERRRIWAMAAASAAEMLKELTKKSAPEFDDVIQHFAPITPGEWAEKRKILEAMKDPAQDIEEITDAQVADELFYDPDVTDDDLGMFLGASDADLKDMYGGSADNMLKQKQRASKPEVSQRYSTVATKDIEKSSEQVRGSQEQRASVSSHGSVNQPKKSSVVVLRAASHDTDAVPTDSTHTRPSELDVEHRADNIEAHKKGSMQTLNSNSADDLFFGYGEDENVDGENEDETAEDSEMEMYQPANVNINVNEALVGLEDLLEEY</sequence>
<feature type="region of interest" description="Disordered" evidence="1">
    <location>
        <begin position="154"/>
        <end position="284"/>
    </location>
</feature>
<dbReference type="Proteomes" id="UP001642540">
    <property type="component" value="Unassembled WGS sequence"/>
</dbReference>
<accession>A0ABP1S6H3</accession>